<dbReference type="EMBL" id="VSRR010090655">
    <property type="protein sequence ID" value="MPC92269.1"/>
    <property type="molecule type" value="Genomic_DNA"/>
</dbReference>
<name>A0A5B7JBM6_PORTR</name>
<keyword evidence="2" id="KW-1185">Reference proteome</keyword>
<evidence type="ECO:0000313" key="1">
    <source>
        <dbReference type="EMBL" id="MPC92269.1"/>
    </source>
</evidence>
<accession>A0A5B7JBM6</accession>
<proteinExistence type="predicted"/>
<comment type="caution">
    <text evidence="1">The sequence shown here is derived from an EMBL/GenBank/DDBJ whole genome shotgun (WGS) entry which is preliminary data.</text>
</comment>
<dbReference type="Proteomes" id="UP000324222">
    <property type="component" value="Unassembled WGS sequence"/>
</dbReference>
<gene>
    <name evidence="1" type="ORF">E2C01_087348</name>
</gene>
<organism evidence="1 2">
    <name type="scientific">Portunus trituberculatus</name>
    <name type="common">Swimming crab</name>
    <name type="synonym">Neptunus trituberculatus</name>
    <dbReference type="NCBI Taxonomy" id="210409"/>
    <lineage>
        <taxon>Eukaryota</taxon>
        <taxon>Metazoa</taxon>
        <taxon>Ecdysozoa</taxon>
        <taxon>Arthropoda</taxon>
        <taxon>Crustacea</taxon>
        <taxon>Multicrustacea</taxon>
        <taxon>Malacostraca</taxon>
        <taxon>Eumalacostraca</taxon>
        <taxon>Eucarida</taxon>
        <taxon>Decapoda</taxon>
        <taxon>Pleocyemata</taxon>
        <taxon>Brachyura</taxon>
        <taxon>Eubrachyura</taxon>
        <taxon>Portunoidea</taxon>
        <taxon>Portunidae</taxon>
        <taxon>Portuninae</taxon>
        <taxon>Portunus</taxon>
    </lineage>
</organism>
<protein>
    <submittedName>
        <fullName evidence="1">Uncharacterized protein</fullName>
    </submittedName>
</protein>
<sequence length="74" mass="8374">MTSYNIEIVIQGKCNVSTTFPFPHPQVRDMGSGQLLENGRVTWSDGGDQIAPDFLMFHPDDSSRVIHVRTQEIR</sequence>
<evidence type="ECO:0000313" key="2">
    <source>
        <dbReference type="Proteomes" id="UP000324222"/>
    </source>
</evidence>
<dbReference type="AlphaFoldDB" id="A0A5B7JBM6"/>
<reference evidence="1 2" key="1">
    <citation type="submission" date="2019-05" db="EMBL/GenBank/DDBJ databases">
        <title>Another draft genome of Portunus trituberculatus and its Hox gene families provides insights of decapod evolution.</title>
        <authorList>
            <person name="Jeong J.-H."/>
            <person name="Song I."/>
            <person name="Kim S."/>
            <person name="Choi T."/>
            <person name="Kim D."/>
            <person name="Ryu S."/>
            <person name="Kim W."/>
        </authorList>
    </citation>
    <scope>NUCLEOTIDE SEQUENCE [LARGE SCALE GENOMIC DNA]</scope>
    <source>
        <tissue evidence="1">Muscle</tissue>
    </source>
</reference>